<dbReference type="InterPro" id="IPR008526">
    <property type="entry name" value="YedI"/>
</dbReference>
<keyword evidence="1" id="KW-1133">Transmembrane helix</keyword>
<evidence type="ECO:0000313" key="3">
    <source>
        <dbReference type="Proteomes" id="UP000552709"/>
    </source>
</evidence>
<organism evidence="2 3">
    <name type="scientific">Deinococcus humi</name>
    <dbReference type="NCBI Taxonomy" id="662880"/>
    <lineage>
        <taxon>Bacteria</taxon>
        <taxon>Thermotogati</taxon>
        <taxon>Deinococcota</taxon>
        <taxon>Deinococci</taxon>
        <taxon>Deinococcales</taxon>
        <taxon>Deinococcaceae</taxon>
        <taxon>Deinococcus</taxon>
    </lineage>
</organism>
<keyword evidence="1" id="KW-0812">Transmembrane</keyword>
<name>A0A7W8JQ35_9DEIO</name>
<feature type="transmembrane region" description="Helical" evidence="1">
    <location>
        <begin position="172"/>
        <end position="194"/>
    </location>
</feature>
<dbReference type="RefSeq" id="WP_184127029.1">
    <property type="nucleotide sequence ID" value="NZ_JACHFL010000001.1"/>
</dbReference>
<dbReference type="GO" id="GO:0005886">
    <property type="term" value="C:plasma membrane"/>
    <property type="evidence" value="ECO:0007669"/>
    <property type="project" value="TreeGrafter"/>
</dbReference>
<dbReference type="Proteomes" id="UP000552709">
    <property type="component" value="Unassembled WGS sequence"/>
</dbReference>
<feature type="transmembrane region" description="Helical" evidence="1">
    <location>
        <begin position="286"/>
        <end position="305"/>
    </location>
</feature>
<evidence type="ECO:0008006" key="4">
    <source>
        <dbReference type="Google" id="ProtNLM"/>
    </source>
</evidence>
<protein>
    <recommendedName>
        <fullName evidence="4">ABC transporter</fullName>
    </recommendedName>
</protein>
<sequence>MSGGLVALLDDVAALAKLAAASVDDIGAAAGRAGVKAVGVVVDDTAVTPRYVTGFTPDRELPIIWRIARGSLKNKIVFILPAALLLSQFLPWALNPLLMVGGAYLCFEGAEKLYEAIWGHHDTQQEEVIKLSSAAHEEKMVSGAIRTDFILSAEIMAISLAEVADQPLVSRALILVVVALMITALVYGVVGLIVKADDFGLKLTRSGSGAAQAIGRGLVKGMPVVMSALSVIGTAAMLWVGGHIIIDGLDKFGLTWPAHTLHELALAAGHAIPFAEGVVEWLVETLGSALVGVLLGGIIVAALHLRPAKAAAH</sequence>
<dbReference type="Pfam" id="PF05661">
    <property type="entry name" value="DUF808"/>
    <property type="match status" value="1"/>
</dbReference>
<reference evidence="2 3" key="1">
    <citation type="submission" date="2020-08" db="EMBL/GenBank/DDBJ databases">
        <title>Genomic Encyclopedia of Type Strains, Phase IV (KMG-IV): sequencing the most valuable type-strain genomes for metagenomic binning, comparative biology and taxonomic classification.</title>
        <authorList>
            <person name="Goeker M."/>
        </authorList>
    </citation>
    <scope>NUCLEOTIDE SEQUENCE [LARGE SCALE GENOMIC DNA]</scope>
    <source>
        <strain evidence="2 3">DSM 27939</strain>
    </source>
</reference>
<dbReference type="PANTHER" id="PTHR30503:SF3">
    <property type="entry name" value="INNER MEMBRANE PROTEIN YEDI"/>
    <property type="match status" value="1"/>
</dbReference>
<feature type="transmembrane region" description="Helical" evidence="1">
    <location>
        <begin position="224"/>
        <end position="246"/>
    </location>
</feature>
<keyword evidence="3" id="KW-1185">Reference proteome</keyword>
<dbReference type="PANTHER" id="PTHR30503">
    <property type="entry name" value="INNER MEMBRANE PROTEIN YEDI"/>
    <property type="match status" value="1"/>
</dbReference>
<proteinExistence type="predicted"/>
<feature type="transmembrane region" description="Helical" evidence="1">
    <location>
        <begin position="76"/>
        <end position="94"/>
    </location>
</feature>
<dbReference type="PIRSF" id="PIRSF016660">
    <property type="entry name" value="YedI"/>
    <property type="match status" value="1"/>
</dbReference>
<gene>
    <name evidence="2" type="ORF">HNQ08_000110</name>
</gene>
<dbReference type="EMBL" id="JACHFL010000001">
    <property type="protein sequence ID" value="MBB5361039.1"/>
    <property type="molecule type" value="Genomic_DNA"/>
</dbReference>
<keyword evidence="1" id="KW-0472">Membrane</keyword>
<comment type="caution">
    <text evidence="2">The sequence shown here is derived from an EMBL/GenBank/DDBJ whole genome shotgun (WGS) entry which is preliminary data.</text>
</comment>
<evidence type="ECO:0000313" key="2">
    <source>
        <dbReference type="EMBL" id="MBB5361039.1"/>
    </source>
</evidence>
<evidence type="ECO:0000256" key="1">
    <source>
        <dbReference type="SAM" id="Phobius"/>
    </source>
</evidence>
<accession>A0A7W8JQ35</accession>
<dbReference type="AlphaFoldDB" id="A0A7W8JQ35"/>